<protein>
    <recommendedName>
        <fullName evidence="10">Keratin, type II cytoskeletal 8</fullName>
    </recommendedName>
    <alternativeName>
        <fullName evidence="12">Cytokeratin-8</fullName>
    </alternativeName>
    <alternativeName>
        <fullName evidence="11">Keratin-8</fullName>
    </alternativeName>
    <alternativeName>
        <fullName evidence="13">Type-II keratin Kb8</fullName>
    </alternativeName>
</protein>
<gene>
    <name evidence="18" type="ORF">E2I00_016264</name>
</gene>
<evidence type="ECO:0000256" key="9">
    <source>
        <dbReference type="ARBA" id="ARBA00037766"/>
    </source>
</evidence>
<dbReference type="PRINTS" id="PR01276">
    <property type="entry name" value="TYPE2KERATIN"/>
</dbReference>
<feature type="coiled-coil region" evidence="15">
    <location>
        <begin position="124"/>
        <end position="235"/>
    </location>
</feature>
<evidence type="ECO:0000256" key="6">
    <source>
        <dbReference type="ARBA" id="ARBA00022754"/>
    </source>
</evidence>
<dbReference type="FunFam" id="1.20.5.500:FF:000001">
    <property type="entry name" value="Type II keratin 23"/>
    <property type="match status" value="1"/>
</dbReference>
<keyword evidence="4" id="KW-0963">Cytoplasm</keyword>
<dbReference type="PROSITE" id="PS51842">
    <property type="entry name" value="IF_ROD_2"/>
    <property type="match status" value="1"/>
</dbReference>
<comment type="caution">
    <text evidence="18">The sequence shown here is derived from an EMBL/GenBank/DDBJ whole genome shotgun (WGS) entry which is preliminary data.</text>
</comment>
<evidence type="ECO:0000256" key="8">
    <source>
        <dbReference type="ARBA" id="ARBA00023242"/>
    </source>
</evidence>
<sequence>SSFSTPRVSVCFGFLASSPASTMSIRVTQKSYKVSTSGPRSFSSRSYTSGPGARISSSAFSRVGSSSSFRGGLGSSMSLAGGYSGAPGLGGLTAVTVNQSLLSPLKLEVDPDIQAVRTQEKEQIKTLNNKFASFIDKVRHLEQQNKILETKWNLLQQQKTARSNIDNMFESYINNLRRQLETLAQEKLKLEVELGNMQGLVEDFKTKYEEEIQKRTDMENEFVIIKKEIREMQSQISDTSVVLSMDNSRSLDLDGIIAEVKAQYEEIANRSRAEAETMYQTKYEELQTLAGKHGDDLRRTKTEISEMNRNINRLQAEIEGLKGQVWAGLRVGEGLGTPPGGLTSAYGTPGLNYGLSSYQSSLGSGGASGSFSRTSSKAVVVKKIETRDGKLVSESSDILPK</sequence>
<comment type="subcellular location">
    <subcellularLocation>
        <location evidence="2">Cytoplasm</location>
    </subcellularLocation>
    <subcellularLocation>
        <location evidence="1">Nucleus matrix</location>
    </subcellularLocation>
    <subcellularLocation>
        <location evidence="3">Nucleus</location>
        <location evidence="3">Nucleoplasm</location>
    </subcellularLocation>
</comment>
<evidence type="ECO:0000256" key="2">
    <source>
        <dbReference type="ARBA" id="ARBA00004496"/>
    </source>
</evidence>
<dbReference type="InterPro" id="IPR003054">
    <property type="entry name" value="Keratin_II"/>
</dbReference>
<dbReference type="GO" id="GO:0005737">
    <property type="term" value="C:cytoplasm"/>
    <property type="evidence" value="ECO:0007669"/>
    <property type="project" value="UniProtKB-SubCell"/>
</dbReference>
<dbReference type="Pfam" id="PF16208">
    <property type="entry name" value="Keratin_2_head"/>
    <property type="match status" value="1"/>
</dbReference>
<dbReference type="GO" id="GO:0016363">
    <property type="term" value="C:nuclear matrix"/>
    <property type="evidence" value="ECO:0007669"/>
    <property type="project" value="UniProtKB-SubCell"/>
</dbReference>
<dbReference type="SMART" id="SM01391">
    <property type="entry name" value="Filament"/>
    <property type="match status" value="1"/>
</dbReference>
<keyword evidence="5" id="KW-0416">Keratin</keyword>
<organism evidence="18 19">
    <name type="scientific">Balaenoptera physalus</name>
    <name type="common">Fin whale</name>
    <name type="synonym">Balaena physalus</name>
    <dbReference type="NCBI Taxonomy" id="9770"/>
    <lineage>
        <taxon>Eukaryota</taxon>
        <taxon>Metazoa</taxon>
        <taxon>Chordata</taxon>
        <taxon>Craniata</taxon>
        <taxon>Vertebrata</taxon>
        <taxon>Euteleostomi</taxon>
        <taxon>Mammalia</taxon>
        <taxon>Eutheria</taxon>
        <taxon>Laurasiatheria</taxon>
        <taxon>Artiodactyla</taxon>
        <taxon>Whippomorpha</taxon>
        <taxon>Cetacea</taxon>
        <taxon>Mysticeti</taxon>
        <taxon>Balaenopteridae</taxon>
        <taxon>Balaenoptera</taxon>
    </lineage>
</organism>
<evidence type="ECO:0000256" key="7">
    <source>
        <dbReference type="ARBA" id="ARBA00023054"/>
    </source>
</evidence>
<comment type="similarity">
    <text evidence="14">Belongs to the intermediate filament family.</text>
</comment>
<dbReference type="FunFam" id="1.20.5.1160:FF:000001">
    <property type="entry name" value="Keratin type II"/>
    <property type="match status" value="1"/>
</dbReference>
<dbReference type="PANTHER" id="PTHR45616">
    <property type="entry name" value="GATA-TYPE DOMAIN-CONTAINING PROTEIN"/>
    <property type="match status" value="1"/>
</dbReference>
<dbReference type="EMBL" id="SGJD01002070">
    <property type="protein sequence ID" value="KAB0396844.1"/>
    <property type="molecule type" value="Genomic_DNA"/>
</dbReference>
<evidence type="ECO:0000256" key="11">
    <source>
        <dbReference type="ARBA" id="ARBA00042886"/>
    </source>
</evidence>
<name>A0A643C9P9_BALPH</name>
<evidence type="ECO:0000256" key="5">
    <source>
        <dbReference type="ARBA" id="ARBA00022744"/>
    </source>
</evidence>
<dbReference type="GO" id="GO:0005654">
    <property type="term" value="C:nucleoplasm"/>
    <property type="evidence" value="ECO:0007669"/>
    <property type="project" value="UniProtKB-SubCell"/>
</dbReference>
<dbReference type="InterPro" id="IPR032444">
    <property type="entry name" value="Keratin_2_head"/>
</dbReference>
<evidence type="ECO:0000259" key="17">
    <source>
        <dbReference type="PROSITE" id="PS51842"/>
    </source>
</evidence>
<keyword evidence="19" id="KW-1185">Reference proteome</keyword>
<accession>A0A643C9P9</accession>
<evidence type="ECO:0000256" key="1">
    <source>
        <dbReference type="ARBA" id="ARBA00004109"/>
    </source>
</evidence>
<keyword evidence="6" id="KW-0403">Intermediate filament</keyword>
<feature type="coiled-coil region" evidence="15">
    <location>
        <begin position="297"/>
        <end position="324"/>
    </location>
</feature>
<dbReference type="Pfam" id="PF00038">
    <property type="entry name" value="Filament"/>
    <property type="match status" value="1"/>
</dbReference>
<dbReference type="AlphaFoldDB" id="A0A643C9P9"/>
<evidence type="ECO:0000256" key="15">
    <source>
        <dbReference type="SAM" id="Coils"/>
    </source>
</evidence>
<dbReference type="Gene3D" id="1.20.5.500">
    <property type="entry name" value="Single helix bin"/>
    <property type="match status" value="1"/>
</dbReference>
<proteinExistence type="inferred from homology"/>
<dbReference type="Proteomes" id="UP000437017">
    <property type="component" value="Unassembled WGS sequence"/>
</dbReference>
<dbReference type="SUPFAM" id="SSF64593">
    <property type="entry name" value="Intermediate filament protein, coiled coil region"/>
    <property type="match status" value="2"/>
</dbReference>
<evidence type="ECO:0000256" key="14">
    <source>
        <dbReference type="ARBA" id="ARBA00061646"/>
    </source>
</evidence>
<dbReference type="GO" id="GO:0045095">
    <property type="term" value="C:keratin filament"/>
    <property type="evidence" value="ECO:0007669"/>
    <property type="project" value="InterPro"/>
</dbReference>
<comment type="function">
    <text evidence="9">Together with KRT19, helps to link the contractile apparatus to dystrophin at the costameres of striated muscle.</text>
</comment>
<evidence type="ECO:0000256" key="12">
    <source>
        <dbReference type="ARBA" id="ARBA00042964"/>
    </source>
</evidence>
<evidence type="ECO:0000313" key="18">
    <source>
        <dbReference type="EMBL" id="KAB0396844.1"/>
    </source>
</evidence>
<evidence type="ECO:0000256" key="10">
    <source>
        <dbReference type="ARBA" id="ARBA00039429"/>
    </source>
</evidence>
<evidence type="ECO:0000256" key="16">
    <source>
        <dbReference type="SAM" id="MobiDB-lite"/>
    </source>
</evidence>
<evidence type="ECO:0000313" key="19">
    <source>
        <dbReference type="Proteomes" id="UP000437017"/>
    </source>
</evidence>
<feature type="non-terminal residue" evidence="18">
    <location>
        <position position="1"/>
    </location>
</feature>
<feature type="region of interest" description="Disordered" evidence="16">
    <location>
        <begin position="35"/>
        <end position="66"/>
    </location>
</feature>
<reference evidence="18 19" key="1">
    <citation type="journal article" date="2019" name="PLoS ONE">
        <title>Genomic analyses reveal an absence of contemporary introgressive admixture between fin whales and blue whales, despite known hybrids.</title>
        <authorList>
            <person name="Westbury M.V."/>
            <person name="Petersen B."/>
            <person name="Lorenzen E.D."/>
        </authorList>
    </citation>
    <scope>NUCLEOTIDE SEQUENCE [LARGE SCALE GENOMIC DNA]</scope>
    <source>
        <strain evidence="18">FinWhale-01</strain>
    </source>
</reference>
<keyword evidence="8" id="KW-0539">Nucleus</keyword>
<evidence type="ECO:0000256" key="4">
    <source>
        <dbReference type="ARBA" id="ARBA00022490"/>
    </source>
</evidence>
<keyword evidence="7 15" id="KW-0175">Coiled coil</keyword>
<dbReference type="InterPro" id="IPR039008">
    <property type="entry name" value="IF_rod_dom"/>
</dbReference>
<evidence type="ECO:0000256" key="13">
    <source>
        <dbReference type="ARBA" id="ARBA00043133"/>
    </source>
</evidence>
<evidence type="ECO:0000256" key="3">
    <source>
        <dbReference type="ARBA" id="ARBA00004642"/>
    </source>
</evidence>
<feature type="domain" description="IF rod" evidence="17">
    <location>
        <begin position="120"/>
        <end position="324"/>
    </location>
</feature>
<dbReference type="Gene3D" id="1.20.5.1160">
    <property type="entry name" value="Vasodilator-stimulated phosphoprotein"/>
    <property type="match status" value="1"/>
</dbReference>
<dbReference type="PANTHER" id="PTHR45616:SF26">
    <property type="entry name" value="KERATIN, TYPE II CYTOSKELETAL 8"/>
    <property type="match status" value="1"/>
</dbReference>
<dbReference type="OrthoDB" id="2441647at2759"/>